<organism evidence="1 2">
    <name type="scientific">Sphagnum troendelagicum</name>
    <dbReference type="NCBI Taxonomy" id="128251"/>
    <lineage>
        <taxon>Eukaryota</taxon>
        <taxon>Viridiplantae</taxon>
        <taxon>Streptophyta</taxon>
        <taxon>Embryophyta</taxon>
        <taxon>Bryophyta</taxon>
        <taxon>Sphagnophytina</taxon>
        <taxon>Sphagnopsida</taxon>
        <taxon>Sphagnales</taxon>
        <taxon>Sphagnaceae</taxon>
        <taxon>Sphagnum</taxon>
    </lineage>
</organism>
<accession>A0ABP0U286</accession>
<dbReference type="Proteomes" id="UP001497512">
    <property type="component" value="Chromosome 18"/>
</dbReference>
<evidence type="ECO:0000313" key="1">
    <source>
        <dbReference type="EMBL" id="CAK9211242.1"/>
    </source>
</evidence>
<protein>
    <recommendedName>
        <fullName evidence="3">Secreted protein</fullName>
    </recommendedName>
</protein>
<sequence length="76" mass="7903">MGKPLSFLASDGTRMSCLLICATTAAAAAAKARATDGRPLRCALHFFCLCPGQKSLQASSVSSAALFLLLCRALQQ</sequence>
<keyword evidence="2" id="KW-1185">Reference proteome</keyword>
<reference evidence="1" key="1">
    <citation type="submission" date="2024-02" db="EMBL/GenBank/DDBJ databases">
        <authorList>
            <consortium name="ELIXIR-Norway"/>
            <consortium name="Elixir Norway"/>
        </authorList>
    </citation>
    <scope>NUCLEOTIDE SEQUENCE</scope>
</reference>
<dbReference type="EMBL" id="OZ019910">
    <property type="protein sequence ID" value="CAK9211242.1"/>
    <property type="molecule type" value="Genomic_DNA"/>
</dbReference>
<evidence type="ECO:0000313" key="2">
    <source>
        <dbReference type="Proteomes" id="UP001497512"/>
    </source>
</evidence>
<gene>
    <name evidence="1" type="ORF">CSSPTR1EN2_LOCUS10561</name>
</gene>
<evidence type="ECO:0008006" key="3">
    <source>
        <dbReference type="Google" id="ProtNLM"/>
    </source>
</evidence>
<name>A0ABP0U286_9BRYO</name>
<proteinExistence type="predicted"/>